<reference evidence="1" key="1">
    <citation type="submission" date="2020-07" db="EMBL/GenBank/DDBJ databases">
        <title>Multicomponent nature underlies the extraordinary mechanical properties of spider dragline silk.</title>
        <authorList>
            <person name="Kono N."/>
            <person name="Nakamura H."/>
            <person name="Mori M."/>
            <person name="Yoshida Y."/>
            <person name="Ohtoshi R."/>
            <person name="Malay A.D."/>
            <person name="Moran D.A.P."/>
            <person name="Tomita M."/>
            <person name="Numata K."/>
            <person name="Arakawa K."/>
        </authorList>
    </citation>
    <scope>NUCLEOTIDE SEQUENCE</scope>
</reference>
<dbReference type="Proteomes" id="UP000887116">
    <property type="component" value="Unassembled WGS sequence"/>
</dbReference>
<dbReference type="OrthoDB" id="8036689at2759"/>
<dbReference type="EMBL" id="BMAO01031258">
    <property type="protein sequence ID" value="GFQ73717.1"/>
    <property type="molecule type" value="Genomic_DNA"/>
</dbReference>
<dbReference type="PANTHER" id="PTHR47331">
    <property type="entry name" value="PHD-TYPE DOMAIN-CONTAINING PROTEIN"/>
    <property type="match status" value="1"/>
</dbReference>
<dbReference type="PANTHER" id="PTHR47331:SF1">
    <property type="entry name" value="GAG-LIKE PROTEIN"/>
    <property type="match status" value="1"/>
</dbReference>
<evidence type="ECO:0000313" key="1">
    <source>
        <dbReference type="EMBL" id="GFQ73717.1"/>
    </source>
</evidence>
<sequence length="144" mass="15921">MQPVRTSLRSMMFTYMHGLIHNSSGCLLIQGTGSLTLPIETSEILDLVPADSWRYVPTKMNPADIAAEVYHLKNFLDVVYGIEQLHPSNLMGDLPAHRATTSKQLMGDLPAHRVTPSRPFSACGVDYAGPINVLRYRGRGARDI</sequence>
<comment type="caution">
    <text evidence="1">The sequence shown here is derived from an EMBL/GenBank/DDBJ whole genome shotgun (WGS) entry which is preliminary data.</text>
</comment>
<accession>A0A8X6F919</accession>
<name>A0A8X6F919_TRICU</name>
<dbReference type="AlphaFoldDB" id="A0A8X6F919"/>
<evidence type="ECO:0000313" key="2">
    <source>
        <dbReference type="Proteomes" id="UP000887116"/>
    </source>
</evidence>
<organism evidence="1 2">
    <name type="scientific">Trichonephila clavata</name>
    <name type="common">Joro spider</name>
    <name type="synonym">Nephila clavata</name>
    <dbReference type="NCBI Taxonomy" id="2740835"/>
    <lineage>
        <taxon>Eukaryota</taxon>
        <taxon>Metazoa</taxon>
        <taxon>Ecdysozoa</taxon>
        <taxon>Arthropoda</taxon>
        <taxon>Chelicerata</taxon>
        <taxon>Arachnida</taxon>
        <taxon>Araneae</taxon>
        <taxon>Araneomorphae</taxon>
        <taxon>Entelegynae</taxon>
        <taxon>Araneoidea</taxon>
        <taxon>Nephilidae</taxon>
        <taxon>Trichonephila</taxon>
    </lineage>
</organism>
<protein>
    <submittedName>
        <fullName evidence="1">Uncharacterized protein</fullName>
    </submittedName>
</protein>
<proteinExistence type="predicted"/>
<keyword evidence="2" id="KW-1185">Reference proteome</keyword>
<gene>
    <name evidence="1" type="ORF">TNCT_544791</name>
</gene>